<organism evidence="8 9">
    <name type="scientific">Aeromonas veronii</name>
    <dbReference type="NCBI Taxonomy" id="654"/>
    <lineage>
        <taxon>Bacteria</taxon>
        <taxon>Pseudomonadati</taxon>
        <taxon>Pseudomonadota</taxon>
        <taxon>Gammaproteobacteria</taxon>
        <taxon>Aeromonadales</taxon>
        <taxon>Aeromonadaceae</taxon>
        <taxon>Aeromonas</taxon>
    </lineage>
</organism>
<dbReference type="RefSeq" id="WP_257726216.1">
    <property type="nucleotide sequence ID" value="NZ_JANLFC010000108.1"/>
</dbReference>
<keyword evidence="6" id="KW-0521">NADP</keyword>
<comment type="catalytic activity">
    <reaction evidence="5 6">
        <text>dTDP-beta-L-rhamnose + NADP(+) = dTDP-4-dehydro-beta-L-rhamnose + NADPH + H(+)</text>
        <dbReference type="Rhea" id="RHEA:21796"/>
        <dbReference type="ChEBI" id="CHEBI:15378"/>
        <dbReference type="ChEBI" id="CHEBI:57510"/>
        <dbReference type="ChEBI" id="CHEBI:57783"/>
        <dbReference type="ChEBI" id="CHEBI:58349"/>
        <dbReference type="ChEBI" id="CHEBI:62830"/>
        <dbReference type="EC" id="1.1.1.133"/>
    </reaction>
</comment>
<dbReference type="EC" id="1.1.1.133" evidence="3 6"/>
<dbReference type="GO" id="GO:0008831">
    <property type="term" value="F:dTDP-4-dehydrorhamnose reductase activity"/>
    <property type="evidence" value="ECO:0007669"/>
    <property type="project" value="UniProtKB-EC"/>
</dbReference>
<dbReference type="CDD" id="cd05254">
    <property type="entry name" value="dTDP_HR_like_SDR_e"/>
    <property type="match status" value="1"/>
</dbReference>
<dbReference type="Pfam" id="PF04321">
    <property type="entry name" value="RmlD_sub_bind"/>
    <property type="match status" value="1"/>
</dbReference>
<accession>A0AAW5MB68</accession>
<evidence type="ECO:0000256" key="6">
    <source>
        <dbReference type="RuleBase" id="RU364082"/>
    </source>
</evidence>
<evidence type="ECO:0000256" key="5">
    <source>
        <dbReference type="ARBA" id="ARBA00048200"/>
    </source>
</evidence>
<protein>
    <recommendedName>
        <fullName evidence="4 6">dTDP-4-dehydrorhamnose reductase</fullName>
        <ecNumber evidence="3 6">1.1.1.133</ecNumber>
    </recommendedName>
</protein>
<name>A0AAW5MB68_AERVE</name>
<dbReference type="NCBIfam" id="TIGR01214">
    <property type="entry name" value="rmlD"/>
    <property type="match status" value="1"/>
</dbReference>
<gene>
    <name evidence="8" type="primary">rfbD</name>
    <name evidence="8" type="ORF">NS965_22465</name>
</gene>
<dbReference type="Proteomes" id="UP001204061">
    <property type="component" value="Unassembled WGS sequence"/>
</dbReference>
<comment type="pathway">
    <text evidence="1 6">Carbohydrate biosynthesis; dTDP-L-rhamnose biosynthesis.</text>
</comment>
<evidence type="ECO:0000313" key="9">
    <source>
        <dbReference type="Proteomes" id="UP001204061"/>
    </source>
</evidence>
<dbReference type="InterPro" id="IPR029903">
    <property type="entry name" value="RmlD-like-bd"/>
</dbReference>
<reference evidence="8" key="1">
    <citation type="submission" date="2022-08" db="EMBL/GenBank/DDBJ databases">
        <title>A global survey of hypervirulent Aeromonas hydrophila identified this emerging pathogen in farmed fish in the lower Mekong River basin.</title>
        <authorList>
            <person name="Xu T."/>
            <person name="Rasmussen-Ivey C.R."/>
            <person name="Moen F.S."/>
            <person name="Fernandez Bravo A."/>
            <person name="Lamy B."/>
            <person name="Beaz-Hidalgo R."/>
            <person name="Khan C.D."/>
            <person name="Castro Escarpulli G."/>
            <person name="Yasin I.S.M."/>
            <person name="Figueras M.J."/>
            <person name="Azzam Sayuti M."/>
            <person name="Karim M.M."/>
            <person name="Alam K.M."/>
            <person name="Le T.T.T."/>
            <person name="Thao N.H.P."/>
            <person name="Addo S."/>
            <person name="Duodu S."/>
            <person name="Ali S."/>
            <person name="Mey S."/>
            <person name="Somony T."/>
            <person name="Liles M.R."/>
        </authorList>
    </citation>
    <scope>NUCLEOTIDE SEQUENCE</scope>
    <source>
        <strain evidence="8">0.14</strain>
    </source>
</reference>
<feature type="domain" description="RmlD-like substrate binding" evidence="7">
    <location>
        <begin position="1"/>
        <end position="291"/>
    </location>
</feature>
<evidence type="ECO:0000259" key="7">
    <source>
        <dbReference type="Pfam" id="PF04321"/>
    </source>
</evidence>
<evidence type="ECO:0000256" key="2">
    <source>
        <dbReference type="ARBA" id="ARBA00010944"/>
    </source>
</evidence>
<comment type="cofactor">
    <cofactor evidence="6">
        <name>Mg(2+)</name>
        <dbReference type="ChEBI" id="CHEBI:18420"/>
    </cofactor>
    <text evidence="6">Binds 1 Mg(2+) ion per monomer.</text>
</comment>
<dbReference type="EMBL" id="JANLFC010000108">
    <property type="protein sequence ID" value="MCR4451155.1"/>
    <property type="molecule type" value="Genomic_DNA"/>
</dbReference>
<dbReference type="InterPro" id="IPR036291">
    <property type="entry name" value="NAD(P)-bd_dom_sf"/>
</dbReference>
<dbReference type="InterPro" id="IPR005913">
    <property type="entry name" value="dTDP_dehydrorham_reduct"/>
</dbReference>
<evidence type="ECO:0000256" key="1">
    <source>
        <dbReference type="ARBA" id="ARBA00004781"/>
    </source>
</evidence>
<sequence length="305" mass="33199">MRILLLGARGQLGRALFSALCRDYPHWQVTALGRDACDITDPGALISALNRHQPDVILNGAAYTAVDLAQSQPELAERINHQAVALLAREAGARGALLVHFSTDYVFDGTGIRPWAETDKPNPINVYGASKYAGEQAIQVLCPDHLILRTSWLYGGEGPHFARSILGRAREGGGLQVVDDQWGAPTQVHWLARVAVFALSQVLNDPGKGGLYHLTCEGETSWYGFASALVREACRLGLLMHSVPVDPIPSASWPQAARRPLNSRLDCRLFSTVFGIRLPSWQEQMASWLASQDVDLGAVGVRPHP</sequence>
<keyword evidence="6 8" id="KW-0560">Oxidoreductase</keyword>
<dbReference type="Gene3D" id="3.40.50.720">
    <property type="entry name" value="NAD(P)-binding Rossmann-like Domain"/>
    <property type="match status" value="1"/>
</dbReference>
<dbReference type="PANTHER" id="PTHR10491:SF4">
    <property type="entry name" value="METHIONINE ADENOSYLTRANSFERASE 2 SUBUNIT BETA"/>
    <property type="match status" value="1"/>
</dbReference>
<dbReference type="PANTHER" id="PTHR10491">
    <property type="entry name" value="DTDP-4-DEHYDRORHAMNOSE REDUCTASE"/>
    <property type="match status" value="1"/>
</dbReference>
<evidence type="ECO:0000256" key="4">
    <source>
        <dbReference type="ARBA" id="ARBA00017099"/>
    </source>
</evidence>
<dbReference type="GO" id="GO:0019305">
    <property type="term" value="P:dTDP-rhamnose biosynthetic process"/>
    <property type="evidence" value="ECO:0007669"/>
    <property type="project" value="TreeGrafter"/>
</dbReference>
<comment type="caution">
    <text evidence="8">The sequence shown here is derived from an EMBL/GenBank/DDBJ whole genome shotgun (WGS) entry which is preliminary data.</text>
</comment>
<dbReference type="GO" id="GO:0005829">
    <property type="term" value="C:cytosol"/>
    <property type="evidence" value="ECO:0007669"/>
    <property type="project" value="TreeGrafter"/>
</dbReference>
<comment type="similarity">
    <text evidence="2 6">Belongs to the dTDP-4-dehydrorhamnose reductase family.</text>
</comment>
<comment type="function">
    <text evidence="6">Catalyzes the reduction of dTDP-6-deoxy-L-lyxo-4-hexulose to yield dTDP-L-rhamnose.</text>
</comment>
<dbReference type="Gene3D" id="3.90.25.10">
    <property type="entry name" value="UDP-galactose 4-epimerase, domain 1"/>
    <property type="match status" value="1"/>
</dbReference>
<dbReference type="SUPFAM" id="SSF51735">
    <property type="entry name" value="NAD(P)-binding Rossmann-fold domains"/>
    <property type="match status" value="1"/>
</dbReference>
<evidence type="ECO:0000256" key="3">
    <source>
        <dbReference type="ARBA" id="ARBA00012929"/>
    </source>
</evidence>
<dbReference type="AlphaFoldDB" id="A0AAW5MB68"/>
<proteinExistence type="inferred from homology"/>
<evidence type="ECO:0000313" key="8">
    <source>
        <dbReference type="EMBL" id="MCR4451155.1"/>
    </source>
</evidence>